<dbReference type="EMBL" id="OC003032">
    <property type="protein sequence ID" value="CAD7262714.1"/>
    <property type="molecule type" value="Genomic_DNA"/>
</dbReference>
<dbReference type="AlphaFoldDB" id="A0A7R9G0V1"/>
<proteinExistence type="predicted"/>
<evidence type="ECO:0000313" key="1">
    <source>
        <dbReference type="EMBL" id="CAD7262714.1"/>
    </source>
</evidence>
<reference evidence="1" key="1">
    <citation type="submission" date="2020-11" db="EMBL/GenBank/DDBJ databases">
        <authorList>
            <person name="Tran Van P."/>
        </authorList>
    </citation>
    <scope>NUCLEOTIDE SEQUENCE</scope>
</reference>
<sequence>MPGGIMENHLGTATPCLSDQDSNLDLPVLGSLAQHEACALANYVNETSVLSNMQHFFENLRSNLESLESLPAEEKEALLGRAVATVEQDRTMRPRATAAYLHALRNHRPSHKIRSFVSSPEPANLRGTNQYDPNYLWTGLGRRR</sequence>
<gene>
    <name evidence="1" type="ORF">TSIB3V08_LOCUS6811</name>
</gene>
<accession>A0A7R9G0V1</accession>
<protein>
    <submittedName>
        <fullName evidence="1">Uncharacterized protein</fullName>
    </submittedName>
</protein>
<name>A0A7R9G0V1_TIMSH</name>
<organism evidence="1">
    <name type="scientific">Timema shepardi</name>
    <name type="common">Walking stick</name>
    <dbReference type="NCBI Taxonomy" id="629360"/>
    <lineage>
        <taxon>Eukaryota</taxon>
        <taxon>Metazoa</taxon>
        <taxon>Ecdysozoa</taxon>
        <taxon>Arthropoda</taxon>
        <taxon>Hexapoda</taxon>
        <taxon>Insecta</taxon>
        <taxon>Pterygota</taxon>
        <taxon>Neoptera</taxon>
        <taxon>Polyneoptera</taxon>
        <taxon>Phasmatodea</taxon>
        <taxon>Timematodea</taxon>
        <taxon>Timematoidea</taxon>
        <taxon>Timematidae</taxon>
        <taxon>Timema</taxon>
    </lineage>
</organism>